<sequence>MNMIRKGQVNGVSKGDVVGQVKFIADIFGVVA</sequence>
<organism evidence="1 2">
    <name type="scientific">Gloeocapsopsis dulcis AAB1 = 1H9</name>
    <dbReference type="NCBI Taxonomy" id="1433147"/>
    <lineage>
        <taxon>Bacteria</taxon>
        <taxon>Bacillati</taxon>
        <taxon>Cyanobacteriota</taxon>
        <taxon>Cyanophyceae</taxon>
        <taxon>Oscillatoriophycideae</taxon>
        <taxon>Chroococcales</taxon>
        <taxon>Chroococcaceae</taxon>
        <taxon>Gloeocapsopsis</taxon>
        <taxon>Gloeocapsopsis dulcis</taxon>
    </lineage>
</organism>
<gene>
    <name evidence="1" type="ORF">BWI75_22945</name>
</gene>
<dbReference type="EMBL" id="NAPY01000059">
    <property type="protein sequence ID" value="MUL39078.1"/>
    <property type="molecule type" value="Genomic_DNA"/>
</dbReference>
<evidence type="ECO:0000313" key="2">
    <source>
        <dbReference type="Proteomes" id="UP000441797"/>
    </source>
</evidence>
<comment type="caution">
    <text evidence="1">The sequence shown here is derived from an EMBL/GenBank/DDBJ whole genome shotgun (WGS) entry which is preliminary data.</text>
</comment>
<name>A0A6N8G102_9CHRO</name>
<keyword evidence="2" id="KW-1185">Reference proteome</keyword>
<reference evidence="1 2" key="1">
    <citation type="journal article" date="2019" name="Front. Microbiol.">
        <title>Genomic Features for Desiccation Tolerance and Sugar Biosynthesis in the Extremophile Gloeocapsopsis sp. UTEX B3054.</title>
        <authorList>
            <person name="Urrejola C."/>
            <person name="Alcorta J."/>
            <person name="Salas L."/>
            <person name="Vasquez M."/>
            <person name="Polz M.F."/>
            <person name="Vicuna R."/>
            <person name="Diez B."/>
        </authorList>
    </citation>
    <scope>NUCLEOTIDE SEQUENCE [LARGE SCALE GENOMIC DNA]</scope>
    <source>
        <strain evidence="1 2">1H9</strain>
    </source>
</reference>
<accession>A0A6N8G102</accession>
<evidence type="ECO:0000313" key="1">
    <source>
        <dbReference type="EMBL" id="MUL39078.1"/>
    </source>
</evidence>
<dbReference type="Proteomes" id="UP000441797">
    <property type="component" value="Unassembled WGS sequence"/>
</dbReference>
<protein>
    <submittedName>
        <fullName evidence="1">Integrase</fullName>
    </submittedName>
</protein>
<dbReference type="AlphaFoldDB" id="A0A6N8G102"/>
<proteinExistence type="predicted"/>